<dbReference type="EMBL" id="ATBB01000609">
    <property type="protein sequence ID" value="EQC54340.1"/>
    <property type="molecule type" value="Genomic_DNA"/>
</dbReference>
<evidence type="ECO:0000313" key="3">
    <source>
        <dbReference type="Proteomes" id="UP000015854"/>
    </source>
</evidence>
<sequence length="97" mass="10496">MPLLYILAIAVIVIILILLGIIAANYKKSGPQAALIVYGSGLGSKGVNKDSQGNRLKVVRGSGTFVLPIFQNARYLSLQSAAIDIKTEKCYQKIKFQ</sequence>
<protein>
    <recommendedName>
        <fullName evidence="4">Flotillin family protein</fullName>
    </recommendedName>
</protein>
<feature type="transmembrane region" description="Helical" evidence="1">
    <location>
        <begin position="6"/>
        <end position="26"/>
    </location>
</feature>
<evidence type="ECO:0008006" key="4">
    <source>
        <dbReference type="Google" id="ProtNLM"/>
    </source>
</evidence>
<name>T0RY76_LACLC</name>
<comment type="caution">
    <text evidence="2">The sequence shown here is derived from an EMBL/GenBank/DDBJ whole genome shotgun (WGS) entry which is preliminary data.</text>
</comment>
<dbReference type="Proteomes" id="UP000015854">
    <property type="component" value="Unassembled WGS sequence"/>
</dbReference>
<gene>
    <name evidence="2" type="ORF">LLT6_08130</name>
</gene>
<organism evidence="2 3">
    <name type="scientific">Lactococcus cremoris subsp. cremoris TIFN6</name>
    <dbReference type="NCBI Taxonomy" id="1234876"/>
    <lineage>
        <taxon>Bacteria</taxon>
        <taxon>Bacillati</taxon>
        <taxon>Bacillota</taxon>
        <taxon>Bacilli</taxon>
        <taxon>Lactobacillales</taxon>
        <taxon>Streptococcaceae</taxon>
        <taxon>Lactococcus</taxon>
        <taxon>Lactococcus cremoris subsp. cremoris</taxon>
    </lineage>
</organism>
<keyword evidence="1" id="KW-0472">Membrane</keyword>
<dbReference type="AlphaFoldDB" id="T0RY76"/>
<accession>T0RY76</accession>
<proteinExistence type="predicted"/>
<dbReference type="PATRIC" id="fig|1234876.3.peg.2528"/>
<keyword evidence="1" id="KW-1133">Transmembrane helix</keyword>
<evidence type="ECO:0000313" key="2">
    <source>
        <dbReference type="EMBL" id="EQC54340.1"/>
    </source>
</evidence>
<keyword evidence="1" id="KW-0812">Transmembrane</keyword>
<evidence type="ECO:0000256" key="1">
    <source>
        <dbReference type="SAM" id="Phobius"/>
    </source>
</evidence>
<reference evidence="2 3" key="1">
    <citation type="journal article" date="2013" name="ISME J.">
        <title>Multifactorial diversity sustains microbial community stability.</title>
        <authorList>
            <person name="Erkus O."/>
            <person name="de Jager V.C."/>
            <person name="Spus M."/>
            <person name="van Alen-Boerrigter I.J."/>
            <person name="van Rijswijck I.M."/>
            <person name="Hazelwood L."/>
            <person name="Janssen P.W."/>
            <person name="van Hijum S.A."/>
            <person name="Kleerebezem M."/>
            <person name="Smid E.J."/>
        </authorList>
    </citation>
    <scope>NUCLEOTIDE SEQUENCE [LARGE SCALE GENOMIC DNA]</scope>
    <source>
        <strain evidence="2 3">TIFN6</strain>
    </source>
</reference>